<evidence type="ECO:0000313" key="3">
    <source>
        <dbReference type="Proteomes" id="UP000228758"/>
    </source>
</evidence>
<dbReference type="RefSeq" id="WP_100363166.1">
    <property type="nucleotide sequence ID" value="NZ_PGFF01000001.1"/>
</dbReference>
<sequence>MSALVFSFGTLRLERVQLALFGRVVPTQPDTLAGYRLGEVRITDPDVIAASGSDVHPGLEHTGRPSDRVDGAVLELDQSQLAAADHYERVAYRRIGVRLESGRDAFVYVPKDIAL</sequence>
<dbReference type="OrthoDB" id="9798388at2"/>
<proteinExistence type="predicted"/>
<keyword evidence="2" id="KW-0808">Transferase</keyword>
<gene>
    <name evidence="2" type="ORF">CLV46_0307</name>
</gene>
<accession>A0A2M9CFR6</accession>
<organism evidence="2 3">
    <name type="scientific">Diaminobutyricimonas aerilata</name>
    <dbReference type="NCBI Taxonomy" id="1162967"/>
    <lineage>
        <taxon>Bacteria</taxon>
        <taxon>Bacillati</taxon>
        <taxon>Actinomycetota</taxon>
        <taxon>Actinomycetes</taxon>
        <taxon>Micrococcales</taxon>
        <taxon>Microbacteriaceae</taxon>
        <taxon>Diaminobutyricimonas</taxon>
    </lineage>
</organism>
<evidence type="ECO:0000313" key="2">
    <source>
        <dbReference type="EMBL" id="PJJ70781.1"/>
    </source>
</evidence>
<feature type="domain" description="Gamma-glutamylcyclotransferase AIG2-like" evidence="1">
    <location>
        <begin position="5"/>
        <end position="110"/>
    </location>
</feature>
<dbReference type="Proteomes" id="UP000228758">
    <property type="component" value="Unassembled WGS sequence"/>
</dbReference>
<dbReference type="CDD" id="cd06661">
    <property type="entry name" value="GGCT_like"/>
    <property type="match status" value="1"/>
</dbReference>
<protein>
    <submittedName>
        <fullName evidence="2">Gamma-glutamyl AIG2-like cyclotransferase</fullName>
    </submittedName>
</protein>
<dbReference type="InterPro" id="IPR009288">
    <property type="entry name" value="AIG2-like_dom"/>
</dbReference>
<evidence type="ECO:0000259" key="1">
    <source>
        <dbReference type="Pfam" id="PF06094"/>
    </source>
</evidence>
<reference evidence="2 3" key="1">
    <citation type="submission" date="2017-11" db="EMBL/GenBank/DDBJ databases">
        <title>Genomic Encyclopedia of Archaeal and Bacterial Type Strains, Phase II (KMG-II): From Individual Species to Whole Genera.</title>
        <authorList>
            <person name="Goeker M."/>
        </authorList>
    </citation>
    <scope>NUCLEOTIDE SEQUENCE [LARGE SCALE GENOMIC DNA]</scope>
    <source>
        <strain evidence="2 3">DSM 27393</strain>
    </source>
</reference>
<comment type="caution">
    <text evidence="2">The sequence shown here is derived from an EMBL/GenBank/DDBJ whole genome shotgun (WGS) entry which is preliminary data.</text>
</comment>
<dbReference type="GO" id="GO:0016740">
    <property type="term" value="F:transferase activity"/>
    <property type="evidence" value="ECO:0007669"/>
    <property type="project" value="UniProtKB-KW"/>
</dbReference>
<dbReference type="InterPro" id="IPR013024">
    <property type="entry name" value="GGCT-like"/>
</dbReference>
<dbReference type="Pfam" id="PF06094">
    <property type="entry name" value="GGACT"/>
    <property type="match status" value="1"/>
</dbReference>
<dbReference type="SUPFAM" id="SSF110857">
    <property type="entry name" value="Gamma-glutamyl cyclotransferase-like"/>
    <property type="match status" value="1"/>
</dbReference>
<dbReference type="InterPro" id="IPR036568">
    <property type="entry name" value="GGCT-like_sf"/>
</dbReference>
<dbReference type="Gene3D" id="3.10.490.10">
    <property type="entry name" value="Gamma-glutamyl cyclotransferase-like"/>
    <property type="match status" value="1"/>
</dbReference>
<name>A0A2M9CFR6_9MICO</name>
<keyword evidence="3" id="KW-1185">Reference proteome</keyword>
<dbReference type="EMBL" id="PGFF01000001">
    <property type="protein sequence ID" value="PJJ70781.1"/>
    <property type="molecule type" value="Genomic_DNA"/>
</dbReference>
<dbReference type="AlphaFoldDB" id="A0A2M9CFR6"/>